<reference evidence="2 3" key="1">
    <citation type="journal article" date="2012" name="Genome Biol.">
        <title>Genome and low-iron response of an oceanic diatom adapted to chronic iron limitation.</title>
        <authorList>
            <person name="Lommer M."/>
            <person name="Specht M."/>
            <person name="Roy A.S."/>
            <person name="Kraemer L."/>
            <person name="Andreson R."/>
            <person name="Gutowska M.A."/>
            <person name="Wolf J."/>
            <person name="Bergner S.V."/>
            <person name="Schilhabel M.B."/>
            <person name="Klostermeier U.C."/>
            <person name="Beiko R.G."/>
            <person name="Rosenstiel P."/>
            <person name="Hippler M."/>
            <person name="Laroche J."/>
        </authorList>
    </citation>
    <scope>NUCLEOTIDE SEQUENCE [LARGE SCALE GENOMIC DNA]</scope>
    <source>
        <strain evidence="2 3">CCMP1005</strain>
    </source>
</reference>
<evidence type="ECO:0000313" key="3">
    <source>
        <dbReference type="Proteomes" id="UP000266841"/>
    </source>
</evidence>
<dbReference type="EMBL" id="AGNL01021520">
    <property type="protein sequence ID" value="EJK60110.1"/>
    <property type="molecule type" value="Genomic_DNA"/>
</dbReference>
<feature type="region of interest" description="Disordered" evidence="1">
    <location>
        <begin position="1"/>
        <end position="40"/>
    </location>
</feature>
<dbReference type="AlphaFoldDB" id="K0S4A0"/>
<feature type="region of interest" description="Disordered" evidence="1">
    <location>
        <begin position="58"/>
        <end position="101"/>
    </location>
</feature>
<dbReference type="Proteomes" id="UP000266841">
    <property type="component" value="Unassembled WGS sequence"/>
</dbReference>
<evidence type="ECO:0000256" key="1">
    <source>
        <dbReference type="SAM" id="MobiDB-lite"/>
    </source>
</evidence>
<accession>K0S4A0</accession>
<comment type="caution">
    <text evidence="2">The sequence shown here is derived from an EMBL/GenBank/DDBJ whole genome shotgun (WGS) entry which is preliminary data.</text>
</comment>
<feature type="compositionally biased region" description="Polar residues" evidence="1">
    <location>
        <begin position="80"/>
        <end position="90"/>
    </location>
</feature>
<proteinExistence type="predicted"/>
<sequence>MNAVTRPIRSRGGGSYRRPLSSPAGPKGASARRGVGGLRNLRHDELGRTFATHAKDALSKAYVRRKPRVIRSGEQRQDRNSNAAGSNATSPPTPRREDQRVATCQSTASGLQVPHLFLTSASLIPRPNPIGRKTLERFLKPKKERKDKYLRKCLERRKHFTPLVFSVDGTAGREAKKAMKHLASMLAKKWERPHGQVAHFVKTSMAI</sequence>
<name>K0S4A0_THAOC</name>
<organism evidence="2 3">
    <name type="scientific">Thalassiosira oceanica</name>
    <name type="common">Marine diatom</name>
    <dbReference type="NCBI Taxonomy" id="159749"/>
    <lineage>
        <taxon>Eukaryota</taxon>
        <taxon>Sar</taxon>
        <taxon>Stramenopiles</taxon>
        <taxon>Ochrophyta</taxon>
        <taxon>Bacillariophyta</taxon>
        <taxon>Coscinodiscophyceae</taxon>
        <taxon>Thalassiosirophycidae</taxon>
        <taxon>Thalassiosirales</taxon>
        <taxon>Thalassiosiraceae</taxon>
        <taxon>Thalassiosira</taxon>
    </lineage>
</organism>
<protein>
    <submittedName>
        <fullName evidence="2">Uncharacterized protein</fullName>
    </submittedName>
</protein>
<dbReference type="OrthoDB" id="8118845at2759"/>
<gene>
    <name evidence="2" type="ORF">THAOC_19600</name>
</gene>
<evidence type="ECO:0000313" key="2">
    <source>
        <dbReference type="EMBL" id="EJK60110.1"/>
    </source>
</evidence>
<keyword evidence="3" id="KW-1185">Reference proteome</keyword>